<dbReference type="Ensembl" id="ENSGACT00000086861.1">
    <property type="protein sequence ID" value="ENSGACP00000038667.1"/>
    <property type="gene ID" value="ENSGACG00000029697.1"/>
</dbReference>
<evidence type="ECO:0000259" key="2">
    <source>
        <dbReference type="PROSITE" id="PS50804"/>
    </source>
</evidence>
<name>A0AAQ4PJ37_GASAC</name>
<dbReference type="GeneTree" id="ENSGT00940000159113"/>
<reference evidence="3" key="2">
    <citation type="submission" date="2025-08" db="UniProtKB">
        <authorList>
            <consortium name="Ensembl"/>
        </authorList>
    </citation>
    <scope>IDENTIFICATION</scope>
</reference>
<dbReference type="Gene3D" id="1.10.4020.10">
    <property type="entry name" value="DNA breaking-rejoining enzymes"/>
    <property type="match status" value="1"/>
</dbReference>
<reference evidence="3" key="3">
    <citation type="submission" date="2025-09" db="UniProtKB">
        <authorList>
            <consortium name="Ensembl"/>
        </authorList>
    </citation>
    <scope>IDENTIFICATION</scope>
</reference>
<evidence type="ECO:0000313" key="4">
    <source>
        <dbReference type="Proteomes" id="UP000007635"/>
    </source>
</evidence>
<accession>A0AAQ4PJ37</accession>
<dbReference type="PANTHER" id="PTHR46888">
    <property type="entry name" value="ZINC KNUCKLE DOMAINCONTAINING PROTEIN-RELATED"/>
    <property type="match status" value="1"/>
</dbReference>
<evidence type="ECO:0000256" key="1">
    <source>
        <dbReference type="SAM" id="MobiDB-lite"/>
    </source>
</evidence>
<evidence type="ECO:0000313" key="3">
    <source>
        <dbReference type="Ensembl" id="ENSGACP00000038667.1"/>
    </source>
</evidence>
<sequence>MEEILKTLIAGQQAQMQTNLALLEEQKKANFLKAEELQLQKQMADRNVRPINASNYLSKMGATDDVEAFLHAFEATATREAWPRDQWVGLLAPFLTGEALNAVRDLGPDQATDYDALKTEILSRNGITKFGMAQRFHNWTFQPDQPPRTQMHELVRITRKWLEPQRNTAPAVVEAVVVDRYLRALPYEAKQFLSQQALTTADLTVEAVEKYQATTDILRASRREPRSTALPQTGTTPRLPTQPLQEPQGEPETRWVQRKYTRKGKPDSVTGVGEWDTSPGSVGCRRTILCPWLSHPAHHPPPGLPRS</sequence>
<organism evidence="3 4">
    <name type="scientific">Gasterosteus aculeatus aculeatus</name>
    <name type="common">three-spined stickleback</name>
    <dbReference type="NCBI Taxonomy" id="481459"/>
    <lineage>
        <taxon>Eukaryota</taxon>
        <taxon>Metazoa</taxon>
        <taxon>Chordata</taxon>
        <taxon>Craniata</taxon>
        <taxon>Vertebrata</taxon>
        <taxon>Euteleostomi</taxon>
        <taxon>Actinopterygii</taxon>
        <taxon>Neopterygii</taxon>
        <taxon>Teleostei</taxon>
        <taxon>Neoteleostei</taxon>
        <taxon>Acanthomorphata</taxon>
        <taxon>Eupercaria</taxon>
        <taxon>Perciformes</taxon>
        <taxon>Cottioidei</taxon>
        <taxon>Gasterosteales</taxon>
        <taxon>Gasterosteidae</taxon>
        <taxon>Gasterosteus</taxon>
    </lineage>
</organism>
<dbReference type="SUPFAM" id="SSF47353">
    <property type="entry name" value="Retrovirus capsid dimerization domain-like"/>
    <property type="match status" value="1"/>
</dbReference>
<dbReference type="InterPro" id="IPR003309">
    <property type="entry name" value="SCAN_dom"/>
</dbReference>
<feature type="compositionally biased region" description="Polar residues" evidence="1">
    <location>
        <begin position="229"/>
        <end position="245"/>
    </location>
</feature>
<keyword evidence="4" id="KW-1185">Reference proteome</keyword>
<dbReference type="Proteomes" id="UP000007635">
    <property type="component" value="Chromosome V"/>
</dbReference>
<proteinExistence type="predicted"/>
<dbReference type="AlphaFoldDB" id="A0AAQ4PJ37"/>
<feature type="domain" description="SCAN box" evidence="2">
    <location>
        <begin position="134"/>
        <end position="212"/>
    </location>
</feature>
<dbReference type="InterPro" id="IPR038269">
    <property type="entry name" value="SCAN_sf"/>
</dbReference>
<dbReference type="PANTHER" id="PTHR46888:SF15">
    <property type="entry name" value="ZINC FINGER AND SCAN DOMAIN-CONTAINING PROTEIN 12-LIKE"/>
    <property type="match status" value="1"/>
</dbReference>
<dbReference type="PROSITE" id="PS50804">
    <property type="entry name" value="SCAN_BOX"/>
    <property type="match status" value="1"/>
</dbReference>
<protein>
    <recommendedName>
        <fullName evidence="2">SCAN box domain-containing protein</fullName>
    </recommendedName>
</protein>
<dbReference type="Pfam" id="PF02023">
    <property type="entry name" value="SCAN"/>
    <property type="match status" value="1"/>
</dbReference>
<feature type="region of interest" description="Disordered" evidence="1">
    <location>
        <begin position="218"/>
        <end position="282"/>
    </location>
</feature>
<reference evidence="3 4" key="1">
    <citation type="journal article" date="2021" name="G3 (Bethesda)">
        <title>Improved contiguity of the threespine stickleback genome using long-read sequencing.</title>
        <authorList>
            <person name="Nath S."/>
            <person name="Shaw D.E."/>
            <person name="White M.A."/>
        </authorList>
    </citation>
    <scope>NUCLEOTIDE SEQUENCE [LARGE SCALE GENOMIC DNA]</scope>
    <source>
        <strain evidence="3 4">Lake Benthic</strain>
    </source>
</reference>